<feature type="region of interest" description="Disordered" evidence="1">
    <location>
        <begin position="458"/>
        <end position="542"/>
    </location>
</feature>
<feature type="compositionally biased region" description="Pro residues" evidence="1">
    <location>
        <begin position="366"/>
        <end position="378"/>
    </location>
</feature>
<organism evidence="2 3">
    <name type="scientific">Arthroderma otae (strain ATCC MYA-4605 / CBS 113480)</name>
    <name type="common">Microsporum canis</name>
    <dbReference type="NCBI Taxonomy" id="554155"/>
    <lineage>
        <taxon>Eukaryota</taxon>
        <taxon>Fungi</taxon>
        <taxon>Dikarya</taxon>
        <taxon>Ascomycota</taxon>
        <taxon>Pezizomycotina</taxon>
        <taxon>Eurotiomycetes</taxon>
        <taxon>Eurotiomycetidae</taxon>
        <taxon>Onygenales</taxon>
        <taxon>Arthrodermataceae</taxon>
        <taxon>Microsporum</taxon>
    </lineage>
</organism>
<feature type="region of interest" description="Disordered" evidence="1">
    <location>
        <begin position="1"/>
        <end position="279"/>
    </location>
</feature>
<dbReference type="GeneID" id="9228165"/>
<feature type="compositionally biased region" description="Basic and acidic residues" evidence="1">
    <location>
        <begin position="128"/>
        <end position="137"/>
    </location>
</feature>
<feature type="compositionally biased region" description="Basic and acidic residues" evidence="1">
    <location>
        <begin position="227"/>
        <end position="236"/>
    </location>
</feature>
<feature type="compositionally biased region" description="Low complexity" evidence="1">
    <location>
        <begin position="349"/>
        <end position="365"/>
    </location>
</feature>
<protein>
    <submittedName>
        <fullName evidence="2">Uncharacterized protein</fullName>
    </submittedName>
</protein>
<dbReference type="HOGENOM" id="CLU_034204_0_0_1"/>
<dbReference type="EMBL" id="DS995706">
    <property type="protein sequence ID" value="EEQ34278.1"/>
    <property type="molecule type" value="Genomic_DNA"/>
</dbReference>
<dbReference type="eggNOG" id="ENOG502RQIM">
    <property type="taxonomic scope" value="Eukaryota"/>
</dbReference>
<dbReference type="Proteomes" id="UP000002035">
    <property type="component" value="Unassembled WGS sequence"/>
</dbReference>
<dbReference type="VEuPathDB" id="FungiDB:MCYG_07097"/>
<feature type="compositionally biased region" description="Polar residues" evidence="1">
    <location>
        <begin position="67"/>
        <end position="84"/>
    </location>
</feature>
<feature type="compositionally biased region" description="Low complexity" evidence="1">
    <location>
        <begin position="458"/>
        <end position="467"/>
    </location>
</feature>
<evidence type="ECO:0000256" key="1">
    <source>
        <dbReference type="SAM" id="MobiDB-lite"/>
    </source>
</evidence>
<sequence>MISGQGSHFAQVNVGKKKKQGKGRHRLAPPAAKPAAANKSPAQVRSAILADAAPSENKAPVEKPPAANSSSHARGPSDATSGSHESTELARGAHSHPSPAWSAEDSKIGVHNDRNAASKAAASAAFLGKKDSHKEQAHSPLSSMRTTENPRRDSSTLGVTHRTEEPTIGAFPEAADNAPSTDNHEAIDTAEEEEEYKENEWEDGVVHDSTGSNTAEAVESNPAVPAVKEENEWVKEETDETPQHRAHTTQRHSEVTEYLPESAVSGVSGKQIERKIEKDTVEKEIIEKSVDKAASEDVAKPVKKPSYAAMVAKPWEPSPPPAAATPVASEVEHTPKTPPTVAPPPPPAQTQAPDASTVPATVPAPAAAPVPIPAPIPAPLMKQETPATAEKSEQEELPDTTSHEDMPATKQEVPTVESLGVATPAVPVKSPERLIPTDPIVPGKVPALASAEDQVKAAVASSSAIKSPTNNEAIRKQDKAQTSQLTHQQKKEVEKEEKAREKQKAKEQKARDKEFKRSQKHLRKGSTSHLPPGNGGAKRLRLRDRIMNRIARLLN</sequence>
<feature type="region of interest" description="Disordered" evidence="1">
    <location>
        <begin position="312"/>
        <end position="444"/>
    </location>
</feature>
<feature type="compositionally biased region" description="Basic and acidic residues" evidence="1">
    <location>
        <begin position="104"/>
        <end position="116"/>
    </location>
</feature>
<name>C5FWJ4_ARTOC</name>
<proteinExistence type="predicted"/>
<dbReference type="OrthoDB" id="4174104at2759"/>
<feature type="compositionally biased region" description="Polar residues" evidence="1">
    <location>
        <begin position="1"/>
        <end position="10"/>
    </location>
</feature>
<feature type="compositionally biased region" description="Basic and acidic residues" evidence="1">
    <location>
        <begin position="489"/>
        <end position="517"/>
    </location>
</feature>
<reference evidence="3" key="1">
    <citation type="journal article" date="2012" name="MBio">
        <title>Comparative genome analysis of Trichophyton rubrum and related dermatophytes reveals candidate genes involved in infection.</title>
        <authorList>
            <person name="Martinez D.A."/>
            <person name="Oliver B.G."/>
            <person name="Graeser Y."/>
            <person name="Goldberg J.M."/>
            <person name="Li W."/>
            <person name="Martinez-Rossi N.M."/>
            <person name="Monod M."/>
            <person name="Shelest E."/>
            <person name="Barton R.C."/>
            <person name="Birch E."/>
            <person name="Brakhage A.A."/>
            <person name="Chen Z."/>
            <person name="Gurr S.J."/>
            <person name="Heiman D."/>
            <person name="Heitman J."/>
            <person name="Kosti I."/>
            <person name="Rossi A."/>
            <person name="Saif S."/>
            <person name="Samalova M."/>
            <person name="Saunders C.W."/>
            <person name="Shea T."/>
            <person name="Summerbell R.C."/>
            <person name="Xu J."/>
            <person name="Young S."/>
            <person name="Zeng Q."/>
            <person name="Birren B.W."/>
            <person name="Cuomo C.A."/>
            <person name="White T.C."/>
        </authorList>
    </citation>
    <scope>NUCLEOTIDE SEQUENCE [LARGE SCALE GENOMIC DNA]</scope>
    <source>
        <strain evidence="3">ATCC MYA-4605 / CBS 113480</strain>
    </source>
</reference>
<dbReference type="AlphaFoldDB" id="C5FWJ4"/>
<dbReference type="RefSeq" id="XP_002845133.1">
    <property type="nucleotide sequence ID" value="XM_002845087.1"/>
</dbReference>
<gene>
    <name evidence="2" type="ORF">MCYG_07097</name>
</gene>
<accession>C5FWJ4</accession>
<evidence type="ECO:0000313" key="3">
    <source>
        <dbReference type="Proteomes" id="UP000002035"/>
    </source>
</evidence>
<feature type="compositionally biased region" description="Acidic residues" evidence="1">
    <location>
        <begin position="188"/>
        <end position="203"/>
    </location>
</feature>
<feature type="compositionally biased region" description="Low complexity" evidence="1">
    <location>
        <begin position="28"/>
        <end position="42"/>
    </location>
</feature>
<keyword evidence="3" id="KW-1185">Reference proteome</keyword>
<dbReference type="OMA" id="NDHNAAS"/>
<evidence type="ECO:0000313" key="2">
    <source>
        <dbReference type="EMBL" id="EEQ34278.1"/>
    </source>
</evidence>
<feature type="compositionally biased region" description="Basic residues" evidence="1">
    <location>
        <begin position="15"/>
        <end position="27"/>
    </location>
</feature>
<feature type="compositionally biased region" description="Pro residues" evidence="1">
    <location>
        <begin position="336"/>
        <end position="348"/>
    </location>
</feature>